<reference evidence="1 2" key="1">
    <citation type="journal article" date="2012" name="Stand. Genomic Sci.">
        <title>Complete genome sequence of the sulfur compounds oxidizing chemolithoautotroph Sulfuricurvum kujiense type strain (YK-1(T)).</title>
        <authorList>
            <person name="Han C."/>
            <person name="Kotsyurbenko O."/>
            <person name="Chertkov O."/>
            <person name="Held B."/>
            <person name="Lapidus A."/>
            <person name="Nolan M."/>
            <person name="Lucas S."/>
            <person name="Hammon N."/>
            <person name="Deshpande S."/>
            <person name="Cheng J.F."/>
            <person name="Tapia R."/>
            <person name="Goodwin L.A."/>
            <person name="Pitluck S."/>
            <person name="Liolios K."/>
            <person name="Pagani I."/>
            <person name="Ivanova N."/>
            <person name="Mavromatis K."/>
            <person name="Mikhailova N."/>
            <person name="Pati A."/>
            <person name="Chen A."/>
            <person name="Palaniappan K."/>
            <person name="Land M."/>
            <person name="Hauser L."/>
            <person name="Chang Y.J."/>
            <person name="Jeffries C.D."/>
            <person name="Brambilla E.M."/>
            <person name="Rohde M."/>
            <person name="Spring S."/>
            <person name="Sikorski J."/>
            <person name="Goker M."/>
            <person name="Woyke T."/>
            <person name="Bristow J."/>
            <person name="Eisen J.A."/>
            <person name="Markowitz V."/>
            <person name="Hugenholtz P."/>
            <person name="Kyrpides N.C."/>
            <person name="Klenk H.P."/>
            <person name="Detter J.C."/>
        </authorList>
    </citation>
    <scope>NUCLEOTIDE SEQUENCE [LARGE SCALE GENOMIC DNA]</scope>
    <source>
        <strain evidence="2">ATCC BAA-921 / DSM 16994 / JCM 11577 / YK-1</strain>
    </source>
</reference>
<accession>E4U1F4</accession>
<proteinExistence type="predicted"/>
<name>E4U1F4_SULKY</name>
<organism evidence="1 2">
    <name type="scientific">Sulfuricurvum kujiense (strain ATCC BAA-921 / DSM 16994 / JCM 11577 / YK-1)</name>
    <dbReference type="NCBI Taxonomy" id="709032"/>
    <lineage>
        <taxon>Bacteria</taxon>
        <taxon>Pseudomonadati</taxon>
        <taxon>Campylobacterota</taxon>
        <taxon>Epsilonproteobacteria</taxon>
        <taxon>Campylobacterales</taxon>
        <taxon>Sulfurimonadaceae</taxon>
        <taxon>Sulfuricurvum</taxon>
    </lineage>
</organism>
<protein>
    <submittedName>
        <fullName evidence="1">Uncharacterized protein</fullName>
    </submittedName>
</protein>
<dbReference type="AlphaFoldDB" id="E4U1F4"/>
<keyword evidence="2" id="KW-1185">Reference proteome</keyword>
<evidence type="ECO:0000313" key="1">
    <source>
        <dbReference type="EMBL" id="ADR34491.1"/>
    </source>
</evidence>
<dbReference type="Proteomes" id="UP000008721">
    <property type="component" value="Chromosome"/>
</dbReference>
<dbReference type="KEGG" id="sku:Sulku_1831"/>
<dbReference type="EMBL" id="CP002355">
    <property type="protein sequence ID" value="ADR34491.1"/>
    <property type="molecule type" value="Genomic_DNA"/>
</dbReference>
<gene>
    <name evidence="1" type="ordered locus">Sulku_1831</name>
</gene>
<sequence length="39" mass="4167">MLLSIDKLPCLKISASNEASFSATAASVVKGGLLLWRFK</sequence>
<evidence type="ECO:0000313" key="2">
    <source>
        <dbReference type="Proteomes" id="UP000008721"/>
    </source>
</evidence>
<dbReference type="HOGENOM" id="CLU_3318097_0_0_7"/>